<dbReference type="OMA" id="WISFPDE"/>
<feature type="transmembrane region" description="Helical" evidence="1">
    <location>
        <begin position="40"/>
        <end position="63"/>
    </location>
</feature>
<accession>A0A7I5EA90</accession>
<evidence type="ECO:0000256" key="1">
    <source>
        <dbReference type="SAM" id="Phobius"/>
    </source>
</evidence>
<dbReference type="AlphaFoldDB" id="A0A7I5EA90"/>
<proteinExistence type="predicted"/>
<dbReference type="SUPFAM" id="SSF81321">
    <property type="entry name" value="Family A G protein-coupled receptor-like"/>
    <property type="match status" value="1"/>
</dbReference>
<dbReference type="OrthoDB" id="5868335at2759"/>
<dbReference type="Gene3D" id="1.20.1070.10">
    <property type="entry name" value="Rhodopsin 7-helix transmembrane proteins"/>
    <property type="match status" value="1"/>
</dbReference>
<dbReference type="PANTHER" id="PTHR22943">
    <property type="entry name" value="7-TRANSMEMBRANE DOMAIN RECEPTOR C.ELEGANS"/>
    <property type="match status" value="1"/>
</dbReference>
<dbReference type="InterPro" id="IPR019428">
    <property type="entry name" value="7TM_GPCR_serpentine_rcpt_Str"/>
</dbReference>
<protein>
    <submittedName>
        <fullName evidence="3">G protein-coupled receptor</fullName>
    </submittedName>
</protein>
<organism evidence="2 3">
    <name type="scientific">Haemonchus contortus</name>
    <name type="common">Barber pole worm</name>
    <dbReference type="NCBI Taxonomy" id="6289"/>
    <lineage>
        <taxon>Eukaryota</taxon>
        <taxon>Metazoa</taxon>
        <taxon>Ecdysozoa</taxon>
        <taxon>Nematoda</taxon>
        <taxon>Chromadorea</taxon>
        <taxon>Rhabditida</taxon>
        <taxon>Rhabditina</taxon>
        <taxon>Rhabditomorpha</taxon>
        <taxon>Strongyloidea</taxon>
        <taxon>Trichostrongylidae</taxon>
        <taxon>Haemonchus</taxon>
    </lineage>
</organism>
<name>A0A7I5EA90_HAECO</name>
<feature type="transmembrane region" description="Helical" evidence="1">
    <location>
        <begin position="83"/>
        <end position="107"/>
    </location>
</feature>
<dbReference type="WBParaSite" id="HCON_00099956-00001">
    <property type="protein sequence ID" value="HCON_00099956-00001"/>
    <property type="gene ID" value="HCON_00099956"/>
</dbReference>
<reference evidence="3" key="1">
    <citation type="submission" date="2020-12" db="UniProtKB">
        <authorList>
            <consortium name="WormBaseParasite"/>
        </authorList>
    </citation>
    <scope>IDENTIFICATION</scope>
    <source>
        <strain evidence="3">MHco3</strain>
    </source>
</reference>
<keyword evidence="2" id="KW-1185">Reference proteome</keyword>
<evidence type="ECO:0000313" key="3">
    <source>
        <dbReference type="WBParaSite" id="HCON_00099956-00001"/>
    </source>
</evidence>
<keyword evidence="1" id="KW-0472">Membrane</keyword>
<feature type="transmembrane region" description="Helical" evidence="1">
    <location>
        <begin position="237"/>
        <end position="264"/>
    </location>
</feature>
<dbReference type="PANTHER" id="PTHR22943:SF248">
    <property type="entry name" value="SEVEN TM RECEPTOR"/>
    <property type="match status" value="1"/>
</dbReference>
<feature type="transmembrane region" description="Helical" evidence="1">
    <location>
        <begin position="127"/>
        <end position="149"/>
    </location>
</feature>
<keyword evidence="1" id="KW-0812">Transmembrane</keyword>
<dbReference type="Proteomes" id="UP000025227">
    <property type="component" value="Unplaced"/>
</dbReference>
<feature type="transmembrane region" description="Helical" evidence="1">
    <location>
        <begin position="276"/>
        <end position="293"/>
    </location>
</feature>
<sequence length="333" mass="38524">RRRRFLIHFLYYFGTLFIHQHDSNHRVFILPCEKMNSYRYFFLISAIQDIIFSMVFLLSFPRLLSKNNVFVIISSGILSFEPIGYFLIIIFCVSYFTSVLAVTNSFVYRYLQLCRMQLFRRLSSSRAIAMCFVTNAVFIIYYSGAVYWISFPDENLRYFVESSIITLETKYCGASFIGLSAKYTMSTTDVVLLAVLFLALATLSVINIFCAGKIGAFLKKATSRHNPLKHQRRMFTLLLLQAACPFIFMQVPAFIATFLVFAGIDSPQIITNSIDISFALQPFLNPVIIVLFLREYREFVLVKLKLKRPLTSRNRLFTISVKNNMQNGMPIVY</sequence>
<dbReference type="Pfam" id="PF10326">
    <property type="entry name" value="7TM_GPCR_Str"/>
    <property type="match status" value="1"/>
</dbReference>
<feature type="transmembrane region" description="Helical" evidence="1">
    <location>
        <begin position="190"/>
        <end position="216"/>
    </location>
</feature>
<keyword evidence="1" id="KW-1133">Transmembrane helix</keyword>
<evidence type="ECO:0000313" key="2">
    <source>
        <dbReference type="Proteomes" id="UP000025227"/>
    </source>
</evidence>